<evidence type="ECO:0000313" key="3">
    <source>
        <dbReference type="EMBL" id="CAL1147126.1"/>
    </source>
</evidence>
<organism evidence="2">
    <name type="scientific">Cladocopium goreaui</name>
    <dbReference type="NCBI Taxonomy" id="2562237"/>
    <lineage>
        <taxon>Eukaryota</taxon>
        <taxon>Sar</taxon>
        <taxon>Alveolata</taxon>
        <taxon>Dinophyceae</taxon>
        <taxon>Suessiales</taxon>
        <taxon>Symbiodiniaceae</taxon>
        <taxon>Cladocopium</taxon>
    </lineage>
</organism>
<evidence type="ECO:0000313" key="2">
    <source>
        <dbReference type="EMBL" id="CAI3993751.1"/>
    </source>
</evidence>
<dbReference type="OrthoDB" id="441854at2759"/>
<protein>
    <submittedName>
        <fullName evidence="2">Uncharacterized protein</fullName>
    </submittedName>
</protein>
<keyword evidence="1" id="KW-0812">Transmembrane</keyword>
<keyword evidence="4" id="KW-1185">Reference proteome</keyword>
<keyword evidence="1" id="KW-1133">Transmembrane helix</keyword>
<dbReference type="Proteomes" id="UP001152797">
    <property type="component" value="Unassembled WGS sequence"/>
</dbReference>
<gene>
    <name evidence="2" type="ORF">C1SCF055_LOCUS20467</name>
</gene>
<accession>A0A9P1CLT3</accession>
<feature type="non-terminal residue" evidence="2">
    <location>
        <position position="1"/>
    </location>
</feature>
<name>A0A9P1CLT3_9DINO</name>
<proteinExistence type="predicted"/>
<dbReference type="EMBL" id="CAMXCT020001868">
    <property type="protein sequence ID" value="CAL1147126.1"/>
    <property type="molecule type" value="Genomic_DNA"/>
</dbReference>
<feature type="non-terminal residue" evidence="2">
    <location>
        <position position="329"/>
    </location>
</feature>
<comment type="caution">
    <text evidence="2">The sequence shown here is derived from an EMBL/GenBank/DDBJ whole genome shotgun (WGS) entry which is preliminary data.</text>
</comment>
<dbReference type="EMBL" id="CAMXCT030001868">
    <property type="protein sequence ID" value="CAL4781063.1"/>
    <property type="molecule type" value="Genomic_DNA"/>
</dbReference>
<dbReference type="EMBL" id="CAMXCT010001868">
    <property type="protein sequence ID" value="CAI3993751.1"/>
    <property type="molecule type" value="Genomic_DNA"/>
</dbReference>
<dbReference type="AlphaFoldDB" id="A0A9P1CLT3"/>
<reference evidence="3" key="2">
    <citation type="submission" date="2024-04" db="EMBL/GenBank/DDBJ databases">
        <authorList>
            <person name="Chen Y."/>
            <person name="Shah S."/>
            <person name="Dougan E. K."/>
            <person name="Thang M."/>
            <person name="Chan C."/>
        </authorList>
    </citation>
    <scope>NUCLEOTIDE SEQUENCE [LARGE SCALE GENOMIC DNA]</scope>
</reference>
<evidence type="ECO:0000313" key="4">
    <source>
        <dbReference type="Proteomes" id="UP001152797"/>
    </source>
</evidence>
<sequence length="329" mass="35405">SSGSFQGFHRSSVAYVMLVSLLAVSYFVCVHADLKTGSATTVANFLRSSEFLDAATDALAGIMKDTPTAADRGLLRATVEKDFDVAGLGGAAIMSKGQKDAWLTLLKNLKHLSLKSVGNRRLGSGLTRVGRLSEGLNATEANVTYKFHSFDSNQNEGTGTLGSNGMKDHSVSEVTVVPNPPGFSFTIGPPVAGMYLIGGTLDVVGRDEHQIKGKIRAAFVNLRTTLTGTWESESNDMDSVLRIHLKELGVNEEWVWKPDGKPEKLDKTSGSTDGSDGKLAAVLHESLAEHLDRKETQESRLIRVAGMSDDSHGDVHCRFTVQVDRPMIS</sequence>
<reference evidence="2" key="1">
    <citation type="submission" date="2022-10" db="EMBL/GenBank/DDBJ databases">
        <authorList>
            <person name="Chen Y."/>
            <person name="Dougan E. K."/>
            <person name="Chan C."/>
            <person name="Rhodes N."/>
            <person name="Thang M."/>
        </authorList>
    </citation>
    <scope>NUCLEOTIDE SEQUENCE</scope>
</reference>
<feature type="transmembrane region" description="Helical" evidence="1">
    <location>
        <begin position="12"/>
        <end position="28"/>
    </location>
</feature>
<keyword evidence="1" id="KW-0472">Membrane</keyword>
<evidence type="ECO:0000256" key="1">
    <source>
        <dbReference type="SAM" id="Phobius"/>
    </source>
</evidence>